<dbReference type="NCBIfam" id="NF040656">
    <property type="entry name" value="GHMP_GYDIA"/>
    <property type="match status" value="1"/>
</dbReference>
<name>A0A327RMZ0_9FLAO</name>
<dbReference type="InterPro" id="IPR050190">
    <property type="entry name" value="UPF0213_domain"/>
</dbReference>
<feature type="domain" description="GIY-YIG" evidence="2">
    <location>
        <begin position="2"/>
        <end position="77"/>
    </location>
</feature>
<dbReference type="Proteomes" id="UP000248703">
    <property type="component" value="Unassembled WGS sequence"/>
</dbReference>
<dbReference type="Gene3D" id="3.30.230.10">
    <property type="match status" value="1"/>
</dbReference>
<dbReference type="RefSeq" id="WP_158526728.1">
    <property type="nucleotide sequence ID" value="NZ_QLLO01000004.1"/>
</dbReference>
<evidence type="ECO:0000256" key="1">
    <source>
        <dbReference type="ARBA" id="ARBA00007435"/>
    </source>
</evidence>
<reference evidence="3 4" key="1">
    <citation type="submission" date="2018-06" db="EMBL/GenBank/DDBJ databases">
        <title>Genomic Encyclopedia of Archaeal and Bacterial Type Strains, Phase II (KMG-II): from individual species to whole genera.</title>
        <authorList>
            <person name="Goeker M."/>
        </authorList>
    </citation>
    <scope>NUCLEOTIDE SEQUENCE [LARGE SCALE GENOMIC DNA]</scope>
    <source>
        <strain evidence="3 4">DSM 24464</strain>
    </source>
</reference>
<dbReference type="InterPro" id="IPR020568">
    <property type="entry name" value="Ribosomal_Su5_D2-typ_SF"/>
</dbReference>
<organism evidence="3 4">
    <name type="scientific">Olleya aquimaris</name>
    <dbReference type="NCBI Taxonomy" id="639310"/>
    <lineage>
        <taxon>Bacteria</taxon>
        <taxon>Pseudomonadati</taxon>
        <taxon>Bacteroidota</taxon>
        <taxon>Flavobacteriia</taxon>
        <taxon>Flavobacteriales</taxon>
        <taxon>Flavobacteriaceae</taxon>
    </lineage>
</organism>
<dbReference type="InterPro" id="IPR047765">
    <property type="entry name" value="GHMP_GYDIA-like"/>
</dbReference>
<keyword evidence="3" id="KW-0378">Hydrolase</keyword>
<dbReference type="PANTHER" id="PTHR34477:SF1">
    <property type="entry name" value="UPF0213 PROTEIN YHBQ"/>
    <property type="match status" value="1"/>
</dbReference>
<dbReference type="CDD" id="cd10456">
    <property type="entry name" value="GIY-YIG_UPF0213"/>
    <property type="match status" value="1"/>
</dbReference>
<dbReference type="InterPro" id="IPR000305">
    <property type="entry name" value="GIY-YIG_endonuc"/>
</dbReference>
<dbReference type="Pfam" id="PF01541">
    <property type="entry name" value="GIY-YIG"/>
    <property type="match status" value="1"/>
</dbReference>
<dbReference type="OrthoDB" id="5288719at2"/>
<dbReference type="SMART" id="SM00465">
    <property type="entry name" value="GIYc"/>
    <property type="match status" value="1"/>
</dbReference>
<dbReference type="InterPro" id="IPR035901">
    <property type="entry name" value="GIY-YIG_endonuc_sf"/>
</dbReference>
<dbReference type="EMBL" id="QLLO01000004">
    <property type="protein sequence ID" value="RAJ15117.1"/>
    <property type="molecule type" value="Genomic_DNA"/>
</dbReference>
<dbReference type="SUPFAM" id="SSF54211">
    <property type="entry name" value="Ribosomal protein S5 domain 2-like"/>
    <property type="match status" value="1"/>
</dbReference>
<keyword evidence="3" id="KW-0540">Nuclease</keyword>
<keyword evidence="4" id="KW-1185">Reference proteome</keyword>
<evidence type="ECO:0000259" key="2">
    <source>
        <dbReference type="PROSITE" id="PS50164"/>
    </source>
</evidence>
<dbReference type="Gene3D" id="3.40.1440.10">
    <property type="entry name" value="GIY-YIG endonuclease"/>
    <property type="match status" value="1"/>
</dbReference>
<comment type="caution">
    <text evidence="3">The sequence shown here is derived from an EMBL/GenBank/DDBJ whole genome shotgun (WGS) entry which is preliminary data.</text>
</comment>
<protein>
    <submittedName>
        <fullName evidence="3">Putative GIY-YIG superfamily endonuclease</fullName>
    </submittedName>
</protein>
<accession>A0A327RMZ0</accession>
<gene>
    <name evidence="3" type="ORF">LY08_01468</name>
</gene>
<proteinExistence type="inferred from homology"/>
<evidence type="ECO:0000313" key="3">
    <source>
        <dbReference type="EMBL" id="RAJ15117.1"/>
    </source>
</evidence>
<comment type="similarity">
    <text evidence="1">Belongs to the UPF0213 family.</text>
</comment>
<dbReference type="PANTHER" id="PTHR34477">
    <property type="entry name" value="UPF0213 PROTEIN YHBQ"/>
    <property type="match status" value="1"/>
</dbReference>
<sequence>MPKGFVYILECSDGSFYTGSTIDLEKRISQHNSGQGANHTRKRLPVTLVFVEEFNRIDDAFYREKQIQGWNRNKKIALIKNHLELLPKLAECQNESHYKKWLRLRSATKKQEQSILNMQTFYSPGKLLLTAEYVVLDGAKALAVPTVFGQHLKVEPIDQTKIIWTSFNKDNTVWFEEEFTIKQITSSFTSNNDVFNRLIQILNAAQQLNPNFLSGNTGFRVSTSLEFPKNWGLGTSSTLINNIAQWAEVDAYSLLDLTFGGSGYDIACAQHHSALIYQLENKQPQVDTISFNPSFSEHLYFVHLNKKQNSREGIAHYKANKNHLAETIQDINALTDAFATCDTLNQFQELIDQHESIIGKITNQRPVKEELFKEFKGSVKSLGAWGGDFILVASKTNPTDYFKSKGFDTILKYDSMVLNK</sequence>
<dbReference type="SUPFAM" id="SSF82771">
    <property type="entry name" value="GIY-YIG endonuclease"/>
    <property type="match status" value="1"/>
</dbReference>
<dbReference type="AlphaFoldDB" id="A0A327RMZ0"/>
<dbReference type="GO" id="GO:0004519">
    <property type="term" value="F:endonuclease activity"/>
    <property type="evidence" value="ECO:0007669"/>
    <property type="project" value="UniProtKB-KW"/>
</dbReference>
<evidence type="ECO:0000313" key="4">
    <source>
        <dbReference type="Proteomes" id="UP000248703"/>
    </source>
</evidence>
<keyword evidence="3" id="KW-0255">Endonuclease</keyword>
<dbReference type="PROSITE" id="PS50164">
    <property type="entry name" value="GIY_YIG"/>
    <property type="match status" value="1"/>
</dbReference>
<dbReference type="InterPro" id="IPR014721">
    <property type="entry name" value="Ribsml_uS5_D2-typ_fold_subgr"/>
</dbReference>